<dbReference type="EMBL" id="CAICTM010000404">
    <property type="protein sequence ID" value="CAB9509782.1"/>
    <property type="molecule type" value="Genomic_DNA"/>
</dbReference>
<evidence type="ECO:0000313" key="2">
    <source>
        <dbReference type="EMBL" id="CAB9509782.1"/>
    </source>
</evidence>
<sequence length="264" mass="28854">MSTNNFLRAALGSFCCCVTLIAFSWGYQQGATTPGHVVKDPNTCLYVPGAGFSGFFYTIGHLQAAPELTGSDKTDYYCYSAGCLATTAALANITVYDVYDTALEIQGLWRSGGISQFQVVEEFVDYLITTGSQRTLNAEAVAKMHIITSTHSNADAWLPETSVRTPKNFIELKEMLLQSAWIPGMTGDDWASDGHVDGSFTSTSHPVCPSAVNLPKLSLTWESLEFYSNILFGLNMNKDQGERFWSAGVKRGLEVAQRKVLVQP</sequence>
<proteinExistence type="predicted"/>
<protein>
    <recommendedName>
        <fullName evidence="4">PNPLA domain-containing protein</fullName>
    </recommendedName>
</protein>
<keyword evidence="3" id="KW-1185">Reference proteome</keyword>
<gene>
    <name evidence="2" type="ORF">SEMRO_405_G136110.1</name>
</gene>
<feature type="chain" id="PRO_5040485923" description="PNPLA domain-containing protein" evidence="1">
    <location>
        <begin position="31"/>
        <end position="264"/>
    </location>
</feature>
<feature type="signal peptide" evidence="1">
    <location>
        <begin position="1"/>
        <end position="30"/>
    </location>
</feature>
<accession>A0A9N8DW86</accession>
<dbReference type="Proteomes" id="UP001153069">
    <property type="component" value="Unassembled WGS sequence"/>
</dbReference>
<evidence type="ECO:0000256" key="1">
    <source>
        <dbReference type="SAM" id="SignalP"/>
    </source>
</evidence>
<dbReference type="AlphaFoldDB" id="A0A9N8DW86"/>
<evidence type="ECO:0000313" key="3">
    <source>
        <dbReference type="Proteomes" id="UP001153069"/>
    </source>
</evidence>
<comment type="caution">
    <text evidence="2">The sequence shown here is derived from an EMBL/GenBank/DDBJ whole genome shotgun (WGS) entry which is preliminary data.</text>
</comment>
<reference evidence="2" key="1">
    <citation type="submission" date="2020-06" db="EMBL/GenBank/DDBJ databases">
        <authorList>
            <consortium name="Plant Systems Biology data submission"/>
        </authorList>
    </citation>
    <scope>NUCLEOTIDE SEQUENCE</scope>
    <source>
        <strain evidence="2">D6</strain>
    </source>
</reference>
<dbReference type="OrthoDB" id="47659at2759"/>
<keyword evidence="1" id="KW-0732">Signal</keyword>
<name>A0A9N8DW86_9STRA</name>
<organism evidence="2 3">
    <name type="scientific">Seminavis robusta</name>
    <dbReference type="NCBI Taxonomy" id="568900"/>
    <lineage>
        <taxon>Eukaryota</taxon>
        <taxon>Sar</taxon>
        <taxon>Stramenopiles</taxon>
        <taxon>Ochrophyta</taxon>
        <taxon>Bacillariophyta</taxon>
        <taxon>Bacillariophyceae</taxon>
        <taxon>Bacillariophycidae</taxon>
        <taxon>Naviculales</taxon>
        <taxon>Naviculaceae</taxon>
        <taxon>Seminavis</taxon>
    </lineage>
</organism>
<evidence type="ECO:0008006" key="4">
    <source>
        <dbReference type="Google" id="ProtNLM"/>
    </source>
</evidence>